<dbReference type="PANTHER" id="PTHR31413:SF31">
    <property type="entry name" value="NINJA-FAMILY PROTEIN AFP3"/>
    <property type="match status" value="1"/>
</dbReference>
<dbReference type="OrthoDB" id="667358at2759"/>
<feature type="domain" description="Ethylene-responsive binding factor-associated repression" evidence="6">
    <location>
        <begin position="26"/>
        <end position="63"/>
    </location>
</feature>
<comment type="function">
    <text evidence="4">Acts as a negative regulator of abscisic acid (ABA) response.</text>
</comment>
<comment type="subcellular location">
    <subcellularLocation>
        <location evidence="1 4">Nucleus</location>
    </subcellularLocation>
</comment>
<feature type="compositionally biased region" description="Polar residues" evidence="5">
    <location>
        <begin position="163"/>
        <end position="174"/>
    </location>
</feature>
<dbReference type="AlphaFoldDB" id="A0A7J6X661"/>
<keyword evidence="3 4" id="KW-0539">Nucleus</keyword>
<dbReference type="Pfam" id="PF07897">
    <property type="entry name" value="EAR"/>
    <property type="match status" value="1"/>
</dbReference>
<protein>
    <recommendedName>
        <fullName evidence="4">Ninja-family protein</fullName>
    </recommendedName>
    <alternativeName>
        <fullName evidence="4">ABI-binding protein</fullName>
    </alternativeName>
</protein>
<proteinExistence type="inferred from homology"/>
<evidence type="ECO:0000256" key="3">
    <source>
        <dbReference type="ARBA" id="ARBA00023242"/>
    </source>
</evidence>
<feature type="region of interest" description="Disordered" evidence="5">
    <location>
        <begin position="138"/>
        <end position="200"/>
    </location>
</feature>
<evidence type="ECO:0000313" key="9">
    <source>
        <dbReference type="Proteomes" id="UP000554482"/>
    </source>
</evidence>
<dbReference type="InterPro" id="IPR031307">
    <property type="entry name" value="Ninja_fam"/>
</dbReference>
<accession>A0A7J6X661</accession>
<gene>
    <name evidence="8" type="ORF">FRX31_005238</name>
</gene>
<dbReference type="GO" id="GO:0045892">
    <property type="term" value="P:negative regulation of DNA-templated transcription"/>
    <property type="evidence" value="ECO:0007669"/>
    <property type="project" value="TreeGrafter"/>
</dbReference>
<dbReference type="PANTHER" id="PTHR31413">
    <property type="entry name" value="AFP HOMOLOG 2"/>
    <property type="match status" value="1"/>
</dbReference>
<feature type="compositionally biased region" description="Basic and acidic residues" evidence="5">
    <location>
        <begin position="175"/>
        <end position="194"/>
    </location>
</feature>
<dbReference type="InterPro" id="IPR012463">
    <property type="entry name" value="Ninja_motif"/>
</dbReference>
<dbReference type="Proteomes" id="UP000554482">
    <property type="component" value="Unassembled WGS sequence"/>
</dbReference>
<evidence type="ECO:0000313" key="8">
    <source>
        <dbReference type="EMBL" id="KAF5205174.1"/>
    </source>
</evidence>
<evidence type="ECO:0000256" key="5">
    <source>
        <dbReference type="SAM" id="MobiDB-lite"/>
    </source>
</evidence>
<keyword evidence="9" id="KW-1185">Reference proteome</keyword>
<dbReference type="InterPro" id="IPR032308">
    <property type="entry name" value="TDBD"/>
</dbReference>
<name>A0A7J6X661_THATH</name>
<dbReference type="EMBL" id="JABWDY010004444">
    <property type="protein sequence ID" value="KAF5205174.1"/>
    <property type="molecule type" value="Genomic_DNA"/>
</dbReference>
<comment type="caution">
    <text evidence="8">The sequence shown here is derived from an EMBL/GenBank/DDBJ whole genome shotgun (WGS) entry which is preliminary data.</text>
</comment>
<dbReference type="Pfam" id="PF16136">
    <property type="entry name" value="NLS_NINJA_AFP"/>
    <property type="match status" value="1"/>
</dbReference>
<reference evidence="8 9" key="1">
    <citation type="submission" date="2020-06" db="EMBL/GenBank/DDBJ databases">
        <title>Transcriptomic and genomic resources for Thalictrum thalictroides and T. hernandezii: Facilitating candidate gene discovery in an emerging model plant lineage.</title>
        <authorList>
            <person name="Arias T."/>
            <person name="Riano-Pachon D.M."/>
            <person name="Di Stilio V.S."/>
        </authorList>
    </citation>
    <scope>NUCLEOTIDE SEQUENCE [LARGE SCALE GENOMIC DNA]</scope>
    <source>
        <strain evidence="9">cv. WT478/WT964</strain>
        <tissue evidence="8">Leaves</tissue>
    </source>
</reference>
<dbReference type="InterPro" id="IPR032310">
    <property type="entry name" value="NLS_NINJA_AFP-like"/>
</dbReference>
<feature type="domain" description="Tify" evidence="7">
    <location>
        <begin position="267"/>
        <end position="302"/>
    </location>
</feature>
<organism evidence="8 9">
    <name type="scientific">Thalictrum thalictroides</name>
    <name type="common">Rue-anemone</name>
    <name type="synonym">Anemone thalictroides</name>
    <dbReference type="NCBI Taxonomy" id="46969"/>
    <lineage>
        <taxon>Eukaryota</taxon>
        <taxon>Viridiplantae</taxon>
        <taxon>Streptophyta</taxon>
        <taxon>Embryophyta</taxon>
        <taxon>Tracheophyta</taxon>
        <taxon>Spermatophyta</taxon>
        <taxon>Magnoliopsida</taxon>
        <taxon>Ranunculales</taxon>
        <taxon>Ranunculaceae</taxon>
        <taxon>Thalictroideae</taxon>
        <taxon>Thalictrum</taxon>
    </lineage>
</organism>
<evidence type="ECO:0000259" key="7">
    <source>
        <dbReference type="Pfam" id="PF16135"/>
    </source>
</evidence>
<dbReference type="GO" id="GO:0005634">
    <property type="term" value="C:nucleus"/>
    <property type="evidence" value="ECO:0007669"/>
    <property type="project" value="UniProtKB-SubCell"/>
</dbReference>
<evidence type="ECO:0000256" key="4">
    <source>
        <dbReference type="RuleBase" id="RU369029"/>
    </source>
</evidence>
<comment type="similarity">
    <text evidence="2 4">Belongs to the Ninja family.</text>
</comment>
<dbReference type="GO" id="GO:0007165">
    <property type="term" value="P:signal transduction"/>
    <property type="evidence" value="ECO:0007669"/>
    <property type="project" value="InterPro"/>
</dbReference>
<sequence>MGNEYMRDLLQRFSEKTHQQPFVAPETEEVEELNLGLSLGGLFGAKPKESSNNLYRSSSNACFTTFWKEDDGLSLTRTSSLPVETEEETRKRKGCHIVRQLEVMKKRSENNSNNRRSFVGDKGVEKWVKMESPQEMDLGGFPLPLSQGSIGSQGSGSSGISELENQSAQGTNNDSESKSPGRVLSVRDQEDHTVVKPYSKPIKKSDITAEAEIKNSLQKPSVLNSCSSDIEPKVMEEMPYVSTKGDGPNGKRIEGLLFKYKKGEEVRIVCVCHGTFHTPAEFIKHAGGDDVAHPLRHIVMSSRSSSL</sequence>
<evidence type="ECO:0000256" key="2">
    <source>
        <dbReference type="ARBA" id="ARBA00006081"/>
    </source>
</evidence>
<evidence type="ECO:0000256" key="1">
    <source>
        <dbReference type="ARBA" id="ARBA00004123"/>
    </source>
</evidence>
<dbReference type="Pfam" id="PF16135">
    <property type="entry name" value="TDBD"/>
    <property type="match status" value="1"/>
</dbReference>
<evidence type="ECO:0000259" key="6">
    <source>
        <dbReference type="Pfam" id="PF07897"/>
    </source>
</evidence>